<dbReference type="Proteomes" id="UP000199559">
    <property type="component" value="Unassembled WGS sequence"/>
</dbReference>
<protein>
    <submittedName>
        <fullName evidence="1">Uncharacterized protein</fullName>
    </submittedName>
</protein>
<keyword evidence="2" id="KW-1185">Reference proteome</keyword>
<accession>A0A1I3PQ96</accession>
<name>A0A1I3PQ96_9FLAO</name>
<evidence type="ECO:0000313" key="2">
    <source>
        <dbReference type="Proteomes" id="UP000199559"/>
    </source>
</evidence>
<sequence length="155" mass="18643">METTLNGHKQVKSDNIRNLKLKSYQNIRDFKIELLEKLKLYNRKKDCTNEFYEILENYLNRNRGTKFEIAINKTKLSEKIYTRNLRELTKQDIPKNYPHNASNMEKQAYYNQISGEKYALCEKQAKTQTEKEFNDFIKELDKINGFENFEIVLEK</sequence>
<dbReference type="EMBL" id="FORM01000005">
    <property type="protein sequence ID" value="SFJ23645.1"/>
    <property type="molecule type" value="Genomic_DNA"/>
</dbReference>
<gene>
    <name evidence="1" type="ORF">SAMN05443431_105220</name>
</gene>
<dbReference type="STRING" id="1144750.SAMN05443431_105220"/>
<proteinExistence type="predicted"/>
<evidence type="ECO:0000313" key="1">
    <source>
        <dbReference type="EMBL" id="SFJ23645.1"/>
    </source>
</evidence>
<dbReference type="AlphaFoldDB" id="A0A1I3PQ96"/>
<organism evidence="1 2">
    <name type="scientific">Olleya namhaensis</name>
    <dbReference type="NCBI Taxonomy" id="1144750"/>
    <lineage>
        <taxon>Bacteria</taxon>
        <taxon>Pseudomonadati</taxon>
        <taxon>Bacteroidota</taxon>
        <taxon>Flavobacteriia</taxon>
        <taxon>Flavobacteriales</taxon>
        <taxon>Flavobacteriaceae</taxon>
    </lineage>
</organism>
<reference evidence="2" key="1">
    <citation type="submission" date="2016-10" db="EMBL/GenBank/DDBJ databases">
        <authorList>
            <person name="Varghese N."/>
            <person name="Submissions S."/>
        </authorList>
    </citation>
    <scope>NUCLEOTIDE SEQUENCE [LARGE SCALE GENOMIC DNA]</scope>
    <source>
        <strain evidence="2">DSM 28881</strain>
    </source>
</reference>